<proteinExistence type="predicted"/>
<gene>
    <name evidence="3" type="ORF">MYMAC_003920</name>
</gene>
<feature type="transmembrane region" description="Helical" evidence="1">
    <location>
        <begin position="158"/>
        <end position="181"/>
    </location>
</feature>
<dbReference type="PROSITE" id="PS50006">
    <property type="entry name" value="FHA_DOMAIN"/>
    <property type="match status" value="1"/>
</dbReference>
<organism evidence="3 4">
    <name type="scientific">Corallococcus macrosporus DSM 14697</name>
    <dbReference type="NCBI Taxonomy" id="1189310"/>
    <lineage>
        <taxon>Bacteria</taxon>
        <taxon>Pseudomonadati</taxon>
        <taxon>Myxococcota</taxon>
        <taxon>Myxococcia</taxon>
        <taxon>Myxococcales</taxon>
        <taxon>Cystobacterineae</taxon>
        <taxon>Myxococcaceae</taxon>
        <taxon>Corallococcus</taxon>
    </lineage>
</organism>
<dbReference type="AlphaFoldDB" id="A0A250JWR0"/>
<keyword evidence="1" id="KW-0812">Transmembrane</keyword>
<dbReference type="EMBL" id="CP022203">
    <property type="protein sequence ID" value="ATB48294.1"/>
    <property type="molecule type" value="Genomic_DNA"/>
</dbReference>
<dbReference type="CDD" id="cd00060">
    <property type="entry name" value="FHA"/>
    <property type="match status" value="1"/>
</dbReference>
<dbReference type="SUPFAM" id="SSF49879">
    <property type="entry name" value="SMAD/FHA domain"/>
    <property type="match status" value="1"/>
</dbReference>
<dbReference type="OrthoDB" id="5762105at2"/>
<evidence type="ECO:0000313" key="3">
    <source>
        <dbReference type="EMBL" id="ATB48294.1"/>
    </source>
</evidence>
<keyword evidence="1" id="KW-0472">Membrane</keyword>
<dbReference type="RefSeq" id="WP_095959207.1">
    <property type="nucleotide sequence ID" value="NZ_CP022203.1"/>
</dbReference>
<evidence type="ECO:0000256" key="1">
    <source>
        <dbReference type="SAM" id="Phobius"/>
    </source>
</evidence>
<dbReference type="Pfam" id="PF16697">
    <property type="entry name" value="Yop-YscD_cpl"/>
    <property type="match status" value="1"/>
</dbReference>
<dbReference type="InterPro" id="IPR032030">
    <property type="entry name" value="YscD_cytoplasmic_dom"/>
</dbReference>
<accession>A0A250JWR0</accession>
<keyword evidence="1" id="KW-1133">Transmembrane helix</keyword>
<name>A0A250JWR0_9BACT</name>
<dbReference type="SMART" id="SM00240">
    <property type="entry name" value="FHA"/>
    <property type="match status" value="1"/>
</dbReference>
<dbReference type="Proteomes" id="UP000217343">
    <property type="component" value="Chromosome"/>
</dbReference>
<sequence length="322" mass="35840">MDEVIFLEVLEGDAVQARHRLERFPVNVGRGYANDVILDDPKVSAEHLRVERREDGALVLRDVGSQNGTYRMEPWAQLAELELAPDTRVSVGDTVLRFRARIHPVEKTLIAAAPTAPRPRVFEQPRYFSLALQALLGASLLEGYLANYGRTDWGELTVALIVPLGITFLWAGGWAVASRIARRQFHYRTHATVAALVLLGSVVMQPLLTLVGFSLGVSGSLSWAHHAAFLALMAWGLYWHLRYVTRWEPGRLMRVIAVVTLSFGALSRADEWLGNESFSTELGFRRTLLPPAFRLVGTEPLDDFFAGSAEVQEQVDALAREP</sequence>
<dbReference type="InterPro" id="IPR008984">
    <property type="entry name" value="SMAD_FHA_dom_sf"/>
</dbReference>
<reference evidence="3 4" key="1">
    <citation type="submission" date="2017-06" db="EMBL/GenBank/DDBJ databases">
        <title>Sequencing and comparative analysis of myxobacterial genomes.</title>
        <authorList>
            <person name="Rupp O."/>
            <person name="Goesmann A."/>
            <person name="Sogaard-Andersen L."/>
        </authorList>
    </citation>
    <scope>NUCLEOTIDE SEQUENCE [LARGE SCALE GENOMIC DNA]</scope>
    <source>
        <strain evidence="3 4">DSM 14697</strain>
    </source>
</reference>
<protein>
    <recommendedName>
        <fullName evidence="2">FHA domain-containing protein</fullName>
    </recommendedName>
</protein>
<feature type="domain" description="FHA" evidence="2">
    <location>
        <begin position="26"/>
        <end position="70"/>
    </location>
</feature>
<dbReference type="InterPro" id="IPR000253">
    <property type="entry name" value="FHA_dom"/>
</dbReference>
<dbReference type="KEGG" id="mmas:MYMAC_003920"/>
<keyword evidence="4" id="KW-1185">Reference proteome</keyword>
<feature type="transmembrane region" description="Helical" evidence="1">
    <location>
        <begin position="223"/>
        <end position="240"/>
    </location>
</feature>
<evidence type="ECO:0000313" key="4">
    <source>
        <dbReference type="Proteomes" id="UP000217343"/>
    </source>
</evidence>
<evidence type="ECO:0000259" key="2">
    <source>
        <dbReference type="PROSITE" id="PS50006"/>
    </source>
</evidence>
<dbReference type="Gene3D" id="2.60.200.20">
    <property type="match status" value="1"/>
</dbReference>
<feature type="transmembrane region" description="Helical" evidence="1">
    <location>
        <begin position="127"/>
        <end position="146"/>
    </location>
</feature>
<feature type="transmembrane region" description="Helical" evidence="1">
    <location>
        <begin position="193"/>
        <end position="217"/>
    </location>
</feature>